<gene>
    <name evidence="1" type="ORF">JEM65_07145</name>
</gene>
<dbReference type="Proteomes" id="UP000662373">
    <property type="component" value="Unassembled WGS sequence"/>
</dbReference>
<evidence type="ECO:0008006" key="3">
    <source>
        <dbReference type="Google" id="ProtNLM"/>
    </source>
</evidence>
<protein>
    <recommendedName>
        <fullName evidence="3">RHS repeat-associated core domain-containing protein</fullName>
    </recommendedName>
</protein>
<proteinExistence type="predicted"/>
<evidence type="ECO:0000313" key="2">
    <source>
        <dbReference type="Proteomes" id="UP000662373"/>
    </source>
</evidence>
<dbReference type="NCBIfam" id="TIGR03696">
    <property type="entry name" value="Rhs_assc_core"/>
    <property type="match status" value="1"/>
</dbReference>
<name>A0A934NKG2_9FLAO</name>
<dbReference type="EMBL" id="JAEHJZ010000012">
    <property type="protein sequence ID" value="MBJ7880427.1"/>
    <property type="molecule type" value="Genomic_DNA"/>
</dbReference>
<organism evidence="1 2">
    <name type="scientific">Gelidibacter salicanalis</name>
    <dbReference type="NCBI Taxonomy" id="291193"/>
    <lineage>
        <taxon>Bacteria</taxon>
        <taxon>Pseudomonadati</taxon>
        <taxon>Bacteroidota</taxon>
        <taxon>Flavobacteriia</taxon>
        <taxon>Flavobacteriales</taxon>
        <taxon>Flavobacteriaceae</taxon>
        <taxon>Gelidibacter</taxon>
    </lineage>
</organism>
<dbReference type="Gene3D" id="2.180.10.10">
    <property type="entry name" value="RHS repeat-associated core"/>
    <property type="match status" value="1"/>
</dbReference>
<evidence type="ECO:0000313" key="1">
    <source>
        <dbReference type="EMBL" id="MBJ7880427.1"/>
    </source>
</evidence>
<comment type="caution">
    <text evidence="1">The sequence shown here is derived from an EMBL/GenBank/DDBJ whole genome shotgun (WGS) entry which is preliminary data.</text>
</comment>
<sequence length="76" mass="8793">MNGRLYDPVIHRFLMPDNFIQDPYNTQSFNSYGYVLQNPLKYTDPSGEIIPLLIYRIPRGSASEVLKESLKTDGFH</sequence>
<accession>A0A934NKG2</accession>
<dbReference type="InterPro" id="IPR022385">
    <property type="entry name" value="Rhs_assc_core"/>
</dbReference>
<reference evidence="1 2" key="1">
    <citation type="submission" date="2020-09" db="EMBL/GenBank/DDBJ databases">
        <title>Draft genome of Gelidibacter salicanalis PAMC21136.</title>
        <authorList>
            <person name="Park H."/>
        </authorList>
    </citation>
    <scope>NUCLEOTIDE SEQUENCE [LARGE SCALE GENOMIC DNA]</scope>
    <source>
        <strain evidence="1 2">PAMC21136</strain>
    </source>
</reference>
<dbReference type="AlphaFoldDB" id="A0A934NKG2"/>
<keyword evidence="2" id="KW-1185">Reference proteome</keyword>